<dbReference type="SUPFAM" id="SSF52047">
    <property type="entry name" value="RNI-like"/>
    <property type="match status" value="1"/>
</dbReference>
<feature type="coiled-coil region" evidence="3">
    <location>
        <begin position="151"/>
        <end position="199"/>
    </location>
</feature>
<feature type="compositionally biased region" description="Polar residues" evidence="4">
    <location>
        <begin position="292"/>
        <end position="330"/>
    </location>
</feature>
<keyword evidence="8" id="KW-1185">Reference proteome</keyword>
<feature type="coiled-coil region" evidence="3">
    <location>
        <begin position="235"/>
        <end position="287"/>
    </location>
</feature>
<gene>
    <name evidence="7" type="ORF">OFUS_LOCUS9536</name>
</gene>
<dbReference type="PANTHER" id="PTHR15739">
    <property type="entry name" value="ZINC FINGER PROTEIN"/>
    <property type="match status" value="1"/>
</dbReference>
<evidence type="ECO:0000256" key="3">
    <source>
        <dbReference type="SAM" id="Coils"/>
    </source>
</evidence>
<dbReference type="PANTHER" id="PTHR15739:SF5">
    <property type="entry name" value="LD23158P"/>
    <property type="match status" value="1"/>
</dbReference>
<dbReference type="Gene3D" id="1.20.1280.50">
    <property type="match status" value="1"/>
</dbReference>
<name>A0A8S4NQP2_OWEFU</name>
<dbReference type="OrthoDB" id="6482165at2759"/>
<keyword evidence="2 3" id="KW-0175">Coiled coil</keyword>
<dbReference type="AlphaFoldDB" id="A0A8S4NQP2"/>
<evidence type="ECO:0000259" key="6">
    <source>
        <dbReference type="Pfam" id="PF23165"/>
    </source>
</evidence>
<dbReference type="InterPro" id="IPR052283">
    <property type="entry name" value="GenomicStab_NeuMorph_Reg"/>
</dbReference>
<dbReference type="Gene3D" id="3.80.10.10">
    <property type="entry name" value="Ribonuclease Inhibitor"/>
    <property type="match status" value="1"/>
</dbReference>
<dbReference type="SUPFAM" id="SSF81383">
    <property type="entry name" value="F-box domain"/>
    <property type="match status" value="1"/>
</dbReference>
<dbReference type="CDD" id="cd22109">
    <property type="entry name" value="F-box_FBXO41"/>
    <property type="match status" value="1"/>
</dbReference>
<sequence>MQIELVQMDGYFTDLPYQCPKCGILGRFVSISELKHHLASHHPSLSPKSRLYYDSIGRRSPFTECLTLEAKRLEEKLRAAKEMELMNKYSYRDGDFKNHHFEMELPYMEKPHNHSYGASTEPHLEETSFVQKGAMLSDPYFNSTHKLSISMSKAQITIDKLRNEIKQKDENLEKASNELENLTLERRRLQRDILELSKVSDESIETVGELKGKVQEKSKTLKEKDQILRHNQEIIKSKEKDIEELTRFITEAADKESVARVKLEEFMESLLHRAEKAETELKQIKTGDSIRRSNSVSVRGNKPTTNGLKRSQSSVSGGNNRHQGTPQQGTDYMGARNQRTQSPLKVYTSYEQQCSHNPQEETSYKPHKNAQRKVQADYVIPEHKESPAYQGSYSFQQASYPIYTDSGLGSNSTSSGQTVDAFNSQPRMSTPKQRGYDPMNQGTFNDHEPPGDFIIDENGVMWDAGSKPQSDLNHYEQQFHPGDQLVYSAADSHGMNSPQKNDYSHPLPQPHHSQNGAIRRNIVPDEYDEIDSDSDETVAGKTTMRRNRNHRHHPSLLSQERDLIEALNVNSEKALKQQQKELIRQLRVLKRQRRELRVMRGNNTETDDVTTVTVTDTSISVTDVTTTTNNMHDDTDIEDVDFYALNEQIINQRQPSVSTNNKYSRSSPNPNKRTNNALKGQIQAAHDIAMQKRRDAMFCVFMYLDTKTLGKMALVCREWRDISRHPALWRRVKLKHTRISSKFLVTLTHWCTQLQSLTLEGLRPRQRIQSESIDVYLRNTRGCLENGLEQLFKSVQHTLISLRIIDCSNMLTQRCLWLASCYCRHLQKLAYISESDPAGYEVIWALGAGCRDLSTLIIPPMHPSQHPYRFNNRCLRLVSQCWSQLHVLCIGGVEINQKGLVNLAKNCPRLQVLELDHISEMTEETSILMCKQGLKGLEALDFTFTPVTPKSILQFISACPKLKSLSVHIGISDYFEDIQDDRNKRDYEQIVSKLKVLLKRPGVRGVLHLRTDYG</sequence>
<reference evidence="7" key="1">
    <citation type="submission" date="2022-03" db="EMBL/GenBank/DDBJ databases">
        <authorList>
            <person name="Martin C."/>
        </authorList>
    </citation>
    <scope>NUCLEOTIDE SEQUENCE</scope>
</reference>
<keyword evidence="1" id="KW-0597">Phosphoprotein</keyword>
<organism evidence="7 8">
    <name type="scientific">Owenia fusiformis</name>
    <name type="common">Polychaete worm</name>
    <dbReference type="NCBI Taxonomy" id="6347"/>
    <lineage>
        <taxon>Eukaryota</taxon>
        <taxon>Metazoa</taxon>
        <taxon>Spiralia</taxon>
        <taxon>Lophotrochozoa</taxon>
        <taxon>Annelida</taxon>
        <taxon>Polychaeta</taxon>
        <taxon>Sedentaria</taxon>
        <taxon>Canalipalpata</taxon>
        <taxon>Sabellida</taxon>
        <taxon>Oweniida</taxon>
        <taxon>Oweniidae</taxon>
        <taxon>Owenia</taxon>
    </lineage>
</organism>
<accession>A0A8S4NQP2</accession>
<dbReference type="InterPro" id="IPR036047">
    <property type="entry name" value="F-box-like_dom_sf"/>
</dbReference>
<proteinExistence type="predicted"/>
<feature type="region of interest" description="Disordered" evidence="4">
    <location>
        <begin position="654"/>
        <end position="676"/>
    </location>
</feature>
<dbReference type="EMBL" id="CAIIXF020000005">
    <property type="protein sequence ID" value="CAH1783173.1"/>
    <property type="molecule type" value="Genomic_DNA"/>
</dbReference>
<evidence type="ECO:0000313" key="8">
    <source>
        <dbReference type="Proteomes" id="UP000749559"/>
    </source>
</evidence>
<dbReference type="Pfam" id="PF23165">
    <property type="entry name" value="zf-C2H2_FBX41"/>
    <property type="match status" value="1"/>
</dbReference>
<evidence type="ECO:0000256" key="2">
    <source>
        <dbReference type="ARBA" id="ARBA00023054"/>
    </source>
</evidence>
<comment type="caution">
    <text evidence="7">The sequence shown here is derived from an EMBL/GenBank/DDBJ whole genome shotgun (WGS) entry which is preliminary data.</text>
</comment>
<evidence type="ECO:0008006" key="9">
    <source>
        <dbReference type="Google" id="ProtNLM"/>
    </source>
</evidence>
<dbReference type="Proteomes" id="UP000749559">
    <property type="component" value="Unassembled WGS sequence"/>
</dbReference>
<feature type="region of interest" description="Disordered" evidence="4">
    <location>
        <begin position="488"/>
        <end position="517"/>
    </location>
</feature>
<evidence type="ECO:0000259" key="5">
    <source>
        <dbReference type="Pfam" id="PF12937"/>
    </source>
</evidence>
<feature type="domain" description="F-box" evidence="5">
    <location>
        <begin position="697"/>
        <end position="734"/>
    </location>
</feature>
<dbReference type="InterPro" id="IPR001810">
    <property type="entry name" value="F-box_dom"/>
</dbReference>
<evidence type="ECO:0000256" key="1">
    <source>
        <dbReference type="ARBA" id="ARBA00022553"/>
    </source>
</evidence>
<dbReference type="InterPro" id="IPR057038">
    <property type="entry name" value="FBX41/ZN365_Znf-C2H2"/>
</dbReference>
<evidence type="ECO:0000256" key="4">
    <source>
        <dbReference type="SAM" id="MobiDB-lite"/>
    </source>
</evidence>
<protein>
    <recommendedName>
        <fullName evidence="9">F-box domain-containing protein</fullName>
    </recommendedName>
</protein>
<feature type="coiled-coil region" evidence="3">
    <location>
        <begin position="572"/>
        <end position="599"/>
    </location>
</feature>
<feature type="region of interest" description="Disordered" evidence="4">
    <location>
        <begin position="287"/>
        <end position="334"/>
    </location>
</feature>
<dbReference type="Pfam" id="PF12937">
    <property type="entry name" value="F-box-like"/>
    <property type="match status" value="1"/>
</dbReference>
<feature type="domain" description="FBX41/ZN365 C2H2-type zinc finger" evidence="6">
    <location>
        <begin position="15"/>
        <end position="44"/>
    </location>
</feature>
<evidence type="ECO:0000313" key="7">
    <source>
        <dbReference type="EMBL" id="CAH1783173.1"/>
    </source>
</evidence>
<dbReference type="InterPro" id="IPR032675">
    <property type="entry name" value="LRR_dom_sf"/>
</dbReference>